<feature type="compositionally biased region" description="Polar residues" evidence="1">
    <location>
        <begin position="69"/>
        <end position="84"/>
    </location>
</feature>
<feature type="compositionally biased region" description="Basic and acidic residues" evidence="1">
    <location>
        <begin position="10"/>
        <end position="21"/>
    </location>
</feature>
<gene>
    <name evidence="2" type="primary">g5576</name>
    <name evidence="2" type="ORF">VP750_LOCUS4773</name>
</gene>
<dbReference type="Proteomes" id="UP001497392">
    <property type="component" value="Unassembled WGS sequence"/>
</dbReference>
<dbReference type="EMBL" id="CAXHTA020000008">
    <property type="protein sequence ID" value="CAL5223114.1"/>
    <property type="molecule type" value="Genomic_DNA"/>
</dbReference>
<name>A0ABP1FVX2_9CHLO</name>
<evidence type="ECO:0000313" key="3">
    <source>
        <dbReference type="Proteomes" id="UP001497392"/>
    </source>
</evidence>
<feature type="region of interest" description="Disordered" evidence="1">
    <location>
        <begin position="1013"/>
        <end position="1121"/>
    </location>
</feature>
<feature type="region of interest" description="Disordered" evidence="1">
    <location>
        <begin position="1"/>
        <end position="99"/>
    </location>
</feature>
<proteinExistence type="predicted"/>
<protein>
    <submittedName>
        <fullName evidence="2">G5576 protein</fullName>
    </submittedName>
</protein>
<organism evidence="2 3">
    <name type="scientific">Coccomyxa viridis</name>
    <dbReference type="NCBI Taxonomy" id="1274662"/>
    <lineage>
        <taxon>Eukaryota</taxon>
        <taxon>Viridiplantae</taxon>
        <taxon>Chlorophyta</taxon>
        <taxon>core chlorophytes</taxon>
        <taxon>Trebouxiophyceae</taxon>
        <taxon>Trebouxiophyceae incertae sedis</taxon>
        <taxon>Coccomyxaceae</taxon>
        <taxon>Coccomyxa</taxon>
    </lineage>
</organism>
<accession>A0ABP1FVX2</accession>
<evidence type="ECO:0000256" key="1">
    <source>
        <dbReference type="SAM" id="MobiDB-lite"/>
    </source>
</evidence>
<feature type="compositionally biased region" description="Low complexity" evidence="1">
    <location>
        <begin position="1014"/>
        <end position="1048"/>
    </location>
</feature>
<keyword evidence="3" id="KW-1185">Reference proteome</keyword>
<reference evidence="2 3" key="1">
    <citation type="submission" date="2024-06" db="EMBL/GenBank/DDBJ databases">
        <authorList>
            <person name="Kraege A."/>
            <person name="Thomma B."/>
        </authorList>
    </citation>
    <scope>NUCLEOTIDE SEQUENCE [LARGE SCALE GENOMIC DNA]</scope>
</reference>
<sequence length="1121" mass="121402">MHGKAAVQQEPEKDSEPERSPKPVSNSKQCHPAPGEQPEACEEAPNAAPPPTPVSPSSEAPADQRAAAESSQPAGAIMTAQSAGAESAPAPEQRQPLSPQQLKVAAAVMVVLRKALNDSVHAMTATKEVLVSNMPQADHFLQLVADSRELSSLKQLEESASPALREWLDKISELCTEAECQPLELFSRSAVCRTHLTADTTDSKLMAARRQRLQGIEASLALDSTAESREDEIYKQLQPRVGLLAKHGMDLKSRNFNTALLYEIILLVDADKKQLGAAPPLVTNSRIQEQFHHMCVLDALLGHNNDDLTSLLALARMVGPIGKALDSYADRAKAAKKSPEQMIKLEAAVQGWPKDAPHPTEIPNLMIAVFNPHINFVLPHADLAPAGHKVLPGSKQVPVNSNLSMNPALNHLPKCRKDVQPIIIQMMHLMDLPAVPTSSPKGPPGPLTEDEKSLQALLTWLFPGIEEELYCASDMENAAMSCALLTSAARHVESYVQVWRSESQQKKVSLPDLVHKKVKALGSKPGKLPKEVEKAVQDISARVSTDQALPSGIYRQQVLADTERLHKLLTYVLAAIHDTHQAGEGAYLDSWLLTALTQLIDVCIYADVDTFEKAEDAMVPGGLAILLEQNVIRTDRIDLVMRMMKSFIRDNVLGPLSLGKRPRAVLEEFAGYRSLERGPEREIVKHLIDIVADRVEPRLREAAKEMEAPLKEAWKELERLAPEMAPVMKSATKITSGLGRVPYFTLCHDVFPGLPGPVSSVPTSADNLIHSATSVKEQIRVHKHIASVRREPFSVYMDRLLNQKGIDTRKEAGWEFCEAVCTAGGNMTTNVARAKKQHISMCLHSAVHRTEASKANYYLQLMDFHMKLCTQMEIGRPQIVRAICQALPGLLEFLMRKHQWPEGFDATLEQEGTPIVARITAGHASKAMERGISPKKHIRNVLAVPGCAFVPLGLSGGRSAPSDCVTQSGFLRLRDEEAARLVELFTEIWTAQTVQGKKIDDSASDPVALIPKMASSASPSQSPAGSSSSSTRKGQSSKASSKGAAANGIRQAAKALESSQKGGTAAADAAADVAEGVSSMKLADQAGSSMPGEQGKGPKPESGLSKGFFGKADKNGKKKGK</sequence>
<evidence type="ECO:0000313" key="2">
    <source>
        <dbReference type="EMBL" id="CAL5223114.1"/>
    </source>
</evidence>
<comment type="caution">
    <text evidence="2">The sequence shown here is derived from an EMBL/GenBank/DDBJ whole genome shotgun (WGS) entry which is preliminary data.</text>
</comment>
<feature type="compositionally biased region" description="Low complexity" evidence="1">
    <location>
        <begin position="1065"/>
        <end position="1074"/>
    </location>
</feature>